<dbReference type="AlphaFoldDB" id="A0A3M7RP79"/>
<dbReference type="EMBL" id="REGN01002937">
    <property type="protein sequence ID" value="RNA25352.1"/>
    <property type="molecule type" value="Genomic_DNA"/>
</dbReference>
<organism evidence="1 2">
    <name type="scientific">Brachionus plicatilis</name>
    <name type="common">Marine rotifer</name>
    <name type="synonym">Brachionus muelleri</name>
    <dbReference type="NCBI Taxonomy" id="10195"/>
    <lineage>
        <taxon>Eukaryota</taxon>
        <taxon>Metazoa</taxon>
        <taxon>Spiralia</taxon>
        <taxon>Gnathifera</taxon>
        <taxon>Rotifera</taxon>
        <taxon>Eurotatoria</taxon>
        <taxon>Monogononta</taxon>
        <taxon>Pseudotrocha</taxon>
        <taxon>Ploima</taxon>
        <taxon>Brachionidae</taxon>
        <taxon>Brachionus</taxon>
    </lineage>
</organism>
<protein>
    <submittedName>
        <fullName evidence="1">Uncharacterized protein</fullName>
    </submittedName>
</protein>
<reference evidence="1 2" key="1">
    <citation type="journal article" date="2018" name="Sci. Rep.">
        <title>Genomic signatures of local adaptation to the degree of environmental predictability in rotifers.</title>
        <authorList>
            <person name="Franch-Gras L."/>
            <person name="Hahn C."/>
            <person name="Garcia-Roger E.M."/>
            <person name="Carmona M.J."/>
            <person name="Serra M."/>
            <person name="Gomez A."/>
        </authorList>
    </citation>
    <scope>NUCLEOTIDE SEQUENCE [LARGE SCALE GENOMIC DNA]</scope>
    <source>
        <strain evidence="1">HYR1</strain>
    </source>
</reference>
<proteinExistence type="predicted"/>
<sequence length="65" mass="7554">MHDHTLLFVEFRSPSVRPFCKTVEVRLQPPRVLHTLFFIITRILLPKAGSFESKSEICSQKINLT</sequence>
<dbReference type="Proteomes" id="UP000276133">
    <property type="component" value="Unassembled WGS sequence"/>
</dbReference>
<comment type="caution">
    <text evidence="1">The sequence shown here is derived from an EMBL/GenBank/DDBJ whole genome shotgun (WGS) entry which is preliminary data.</text>
</comment>
<name>A0A3M7RP79_BRAPC</name>
<keyword evidence="2" id="KW-1185">Reference proteome</keyword>
<accession>A0A3M7RP79</accession>
<evidence type="ECO:0000313" key="2">
    <source>
        <dbReference type="Proteomes" id="UP000276133"/>
    </source>
</evidence>
<gene>
    <name evidence="1" type="ORF">BpHYR1_016148</name>
</gene>
<evidence type="ECO:0000313" key="1">
    <source>
        <dbReference type="EMBL" id="RNA25352.1"/>
    </source>
</evidence>